<gene>
    <name evidence="1" type="ORF">ACFPXP_09145</name>
</gene>
<dbReference type="EMBL" id="JBHSQV010000119">
    <property type="protein sequence ID" value="MFC5986584.1"/>
    <property type="molecule type" value="Genomic_DNA"/>
</dbReference>
<accession>A0ABW1INC7</accession>
<dbReference type="RefSeq" id="WP_379893909.1">
    <property type="nucleotide sequence ID" value="NZ_CBCSCT010000092.1"/>
</dbReference>
<keyword evidence="2" id="KW-1185">Reference proteome</keyword>
<dbReference type="Proteomes" id="UP001596250">
    <property type="component" value="Unassembled WGS sequence"/>
</dbReference>
<reference evidence="2" key="1">
    <citation type="journal article" date="2019" name="Int. J. Syst. Evol. Microbiol.">
        <title>The Global Catalogue of Microorganisms (GCM) 10K type strain sequencing project: providing services to taxonomists for standard genome sequencing and annotation.</title>
        <authorList>
            <consortium name="The Broad Institute Genomics Platform"/>
            <consortium name="The Broad Institute Genome Sequencing Center for Infectious Disease"/>
            <person name="Wu L."/>
            <person name="Ma J."/>
        </authorList>
    </citation>
    <scope>NUCLEOTIDE SEQUENCE [LARGE SCALE GENOMIC DNA]</scope>
    <source>
        <strain evidence="2">CCM 8749</strain>
    </source>
</reference>
<evidence type="ECO:0000313" key="2">
    <source>
        <dbReference type="Proteomes" id="UP001596250"/>
    </source>
</evidence>
<sequence length="424" mass="48431">MKQLVFERLNKMEDLEQRKRLRDVLSGVFVGLAEHQQSVNKALEERIFGEVQDEEAAYDIHASICARDEVDPVHEYLFPMREEDLAPAAVDWMELRERLVQGVQTVIKTVYMECDHASFRKLLSGSNSYAGQLVTTEGTHDIAVRLRPSNVYTREIEQAYRLFQLNGIPWRTVNHPSVHKFFDIVLVHCDGMPSEAAQLEKFRLELGEAQYFMREDMVPLWNIEKLELKTIGFPMPAGDRVNYEHVLSLRKYGEGHGFLVSSEEEIHNIRRGQGEISVIAPKEKAGVWHVWKVTQPAGGATALLKQGVFTNRRKPGFIGKFAAQRAASIRTAGEISRIIHSFEAADGLRLERIDTDPQKTDDDAAYDMNPFLLDTLRKEAGKPVLRLVFKADTGTAHRYDSMSFIVSEIQRAFPEYRWVVSKDL</sequence>
<proteinExistence type="predicted"/>
<comment type="caution">
    <text evidence="1">The sequence shown here is derived from an EMBL/GenBank/DDBJ whole genome shotgun (WGS) entry which is preliminary data.</text>
</comment>
<evidence type="ECO:0000313" key="1">
    <source>
        <dbReference type="EMBL" id="MFC5986584.1"/>
    </source>
</evidence>
<protein>
    <submittedName>
        <fullName evidence="1">Normocyte-binding protein</fullName>
    </submittedName>
</protein>
<name>A0ABW1INC7_9BACL</name>
<organism evidence="1 2">
    <name type="scientific">Marinicrinis lubricantis</name>
    <dbReference type="NCBI Taxonomy" id="2086470"/>
    <lineage>
        <taxon>Bacteria</taxon>
        <taxon>Bacillati</taxon>
        <taxon>Bacillota</taxon>
        <taxon>Bacilli</taxon>
        <taxon>Bacillales</taxon>
        <taxon>Paenibacillaceae</taxon>
    </lineage>
</organism>